<sequence length="382" mass="45393">MLNLVSKNKSIKSCNRRIDLINKSVLPTLQEKIDQAEKQNQNPFHDFNDIEILQWFLLKREYLDETKDRSERTIREYERELKQFVQYLLAYAEDIRIDIDNIKEGSLFKSLDKRHIRRYQEWLVTRSPYVLKHGPYSPATIARKTTILKSFLHFLYKEGYIEKPIHEGLKKATVRKDDRPNRDLGPQEIKQLLDYFRENHHPIAFAIIHILVTTGIRNEEFCRLKGKDLKFDTISGGYYLDILGKGNKRRQVPLREKTVESIRLFRKARGLKDIGEIDTEEPLFTTNQGRPYSPSYLSQYLKKVIYQTDLPFLKNLSLQITPHTFRHSFSIISRLSGADVYQIMRSLGHEKIETTMIYLEKIFEKENHVIHQWNKEIFGEYI</sequence>
<keyword evidence="2" id="KW-0229">DNA integration</keyword>
<dbReference type="Pfam" id="PF02899">
    <property type="entry name" value="Phage_int_SAM_1"/>
    <property type="match status" value="1"/>
</dbReference>
<dbReference type="PANTHER" id="PTHR30349:SF41">
    <property type="entry name" value="INTEGRASE_RECOMBINASE PROTEIN MJ0367-RELATED"/>
    <property type="match status" value="1"/>
</dbReference>
<proteinExistence type="inferred from homology"/>
<dbReference type="SUPFAM" id="SSF56349">
    <property type="entry name" value="DNA breaking-rejoining enzymes"/>
    <property type="match status" value="1"/>
</dbReference>
<dbReference type="PROSITE" id="PS51900">
    <property type="entry name" value="CB"/>
    <property type="match status" value="1"/>
</dbReference>
<dbReference type="InterPro" id="IPR011010">
    <property type="entry name" value="DNA_brk_join_enz"/>
</dbReference>
<dbReference type="InterPro" id="IPR050090">
    <property type="entry name" value="Tyrosine_recombinase_XerCD"/>
</dbReference>
<comment type="similarity">
    <text evidence="1">Belongs to the 'phage' integrase family.</text>
</comment>
<dbReference type="GO" id="GO:0015074">
    <property type="term" value="P:DNA integration"/>
    <property type="evidence" value="ECO:0007669"/>
    <property type="project" value="UniProtKB-KW"/>
</dbReference>
<dbReference type="PROSITE" id="PS51898">
    <property type="entry name" value="TYR_RECOMBINASE"/>
    <property type="match status" value="1"/>
</dbReference>
<evidence type="ECO:0000313" key="9">
    <source>
        <dbReference type="EMBL" id="KYD23160.1"/>
    </source>
</evidence>
<evidence type="ECO:0000256" key="3">
    <source>
        <dbReference type="ARBA" id="ARBA00023125"/>
    </source>
</evidence>
<keyword evidence="4" id="KW-0233">DNA recombination</keyword>
<keyword evidence="3 5" id="KW-0238">DNA-binding</keyword>
<evidence type="ECO:0000313" key="10">
    <source>
        <dbReference type="Proteomes" id="UP000075683"/>
    </source>
</evidence>
<dbReference type="InterPro" id="IPR013762">
    <property type="entry name" value="Integrase-like_cat_sf"/>
</dbReference>
<evidence type="ECO:0000256" key="1">
    <source>
        <dbReference type="ARBA" id="ARBA00008857"/>
    </source>
</evidence>
<dbReference type="AlphaFoldDB" id="A0A150MF62"/>
<evidence type="ECO:0000256" key="4">
    <source>
        <dbReference type="ARBA" id="ARBA00023172"/>
    </source>
</evidence>
<evidence type="ECO:0000259" key="7">
    <source>
        <dbReference type="PROSITE" id="PS51898"/>
    </source>
</evidence>
<dbReference type="Gene3D" id="1.10.443.10">
    <property type="entry name" value="Intergrase catalytic core"/>
    <property type="match status" value="1"/>
</dbReference>
<keyword evidence="6" id="KW-0175">Coiled coil</keyword>
<feature type="domain" description="Tyr recombinase" evidence="7">
    <location>
        <begin position="179"/>
        <end position="372"/>
    </location>
</feature>
<dbReference type="OrthoDB" id="2445040at2"/>
<dbReference type="EMBL" id="LQYT01000001">
    <property type="protein sequence ID" value="KYD23160.1"/>
    <property type="molecule type" value="Genomic_DNA"/>
</dbReference>
<dbReference type="Proteomes" id="UP000075683">
    <property type="component" value="Unassembled WGS sequence"/>
</dbReference>
<dbReference type="PATRIC" id="fig|301148.3.peg.27"/>
<feature type="coiled-coil region" evidence="6">
    <location>
        <begin position="60"/>
        <end position="87"/>
    </location>
</feature>
<evidence type="ECO:0000256" key="6">
    <source>
        <dbReference type="SAM" id="Coils"/>
    </source>
</evidence>
<dbReference type="InterPro" id="IPR044068">
    <property type="entry name" value="CB"/>
</dbReference>
<reference evidence="9 10" key="1">
    <citation type="submission" date="2016-01" db="EMBL/GenBank/DDBJ databases">
        <title>Draft Genome Sequences of Seven Thermophilic Sporeformers Isolated from Foods.</title>
        <authorList>
            <person name="Berendsen E.M."/>
            <person name="Wells-Bennik M.H."/>
            <person name="Krawcyk A.O."/>
            <person name="De Jong A."/>
            <person name="Holsappel S."/>
            <person name="Eijlander R.T."/>
            <person name="Kuipers O.P."/>
        </authorList>
    </citation>
    <scope>NUCLEOTIDE SEQUENCE [LARGE SCALE GENOMIC DNA]</scope>
    <source>
        <strain evidence="9 10">B4135</strain>
    </source>
</reference>
<name>A0A150MF62_9BACI</name>
<dbReference type="STRING" id="301148.B4135_0983"/>
<dbReference type="InterPro" id="IPR004107">
    <property type="entry name" value="Integrase_SAM-like_N"/>
</dbReference>
<dbReference type="GO" id="GO:0006310">
    <property type="term" value="P:DNA recombination"/>
    <property type="evidence" value="ECO:0007669"/>
    <property type="project" value="UniProtKB-KW"/>
</dbReference>
<dbReference type="Gene3D" id="1.10.150.130">
    <property type="match status" value="1"/>
</dbReference>
<dbReference type="InterPro" id="IPR002104">
    <property type="entry name" value="Integrase_catalytic"/>
</dbReference>
<evidence type="ECO:0000259" key="8">
    <source>
        <dbReference type="PROSITE" id="PS51900"/>
    </source>
</evidence>
<accession>A0A150MF62</accession>
<evidence type="ECO:0000256" key="5">
    <source>
        <dbReference type="PROSITE-ProRule" id="PRU01248"/>
    </source>
</evidence>
<dbReference type="Pfam" id="PF00589">
    <property type="entry name" value="Phage_integrase"/>
    <property type="match status" value="1"/>
</dbReference>
<dbReference type="RefSeq" id="WP_061567801.1">
    <property type="nucleotide sequence ID" value="NZ_LQYT01000001.1"/>
</dbReference>
<dbReference type="PANTHER" id="PTHR30349">
    <property type="entry name" value="PHAGE INTEGRASE-RELATED"/>
    <property type="match status" value="1"/>
</dbReference>
<gene>
    <name evidence="9" type="ORF">B4135_0983</name>
</gene>
<dbReference type="GO" id="GO:0003677">
    <property type="term" value="F:DNA binding"/>
    <property type="evidence" value="ECO:0007669"/>
    <property type="project" value="UniProtKB-UniRule"/>
</dbReference>
<organism evidence="9 10">
    <name type="scientific">Caldibacillus debilis</name>
    <dbReference type="NCBI Taxonomy" id="301148"/>
    <lineage>
        <taxon>Bacteria</taxon>
        <taxon>Bacillati</taxon>
        <taxon>Bacillota</taxon>
        <taxon>Bacilli</taxon>
        <taxon>Bacillales</taxon>
        <taxon>Bacillaceae</taxon>
        <taxon>Caldibacillus</taxon>
    </lineage>
</organism>
<evidence type="ECO:0000256" key="2">
    <source>
        <dbReference type="ARBA" id="ARBA00022908"/>
    </source>
</evidence>
<dbReference type="InterPro" id="IPR010998">
    <property type="entry name" value="Integrase_recombinase_N"/>
</dbReference>
<evidence type="ECO:0008006" key="11">
    <source>
        <dbReference type="Google" id="ProtNLM"/>
    </source>
</evidence>
<protein>
    <recommendedName>
        <fullName evidence="11">Integrase</fullName>
    </recommendedName>
</protein>
<feature type="domain" description="Core-binding (CB)" evidence="8">
    <location>
        <begin position="53"/>
        <end position="156"/>
    </location>
</feature>
<comment type="caution">
    <text evidence="9">The sequence shown here is derived from an EMBL/GenBank/DDBJ whole genome shotgun (WGS) entry which is preliminary data.</text>
</comment>